<gene>
    <name evidence="1" type="ORF">F383_21872</name>
</gene>
<sequence length="33" mass="3676">MVASIQELDRRSLNLPEPVAARGERARVGNPSW</sequence>
<dbReference type="Proteomes" id="UP000032142">
    <property type="component" value="Unassembled WGS sequence"/>
</dbReference>
<protein>
    <submittedName>
        <fullName evidence="1">Uncharacterized protein</fullName>
    </submittedName>
</protein>
<accession>A0A0B0MRH1</accession>
<proteinExistence type="predicted"/>
<comment type="caution">
    <text evidence="1">The sequence shown here is derived from an EMBL/GenBank/DDBJ whole genome shotgun (WGS) entry which is preliminary data.</text>
</comment>
<dbReference type="EMBL" id="JRRC01199084">
    <property type="protein sequence ID" value="KHG01546.1"/>
    <property type="molecule type" value="Genomic_DNA"/>
</dbReference>
<name>A0A0B0MRH1_GOSAR</name>
<evidence type="ECO:0000313" key="2">
    <source>
        <dbReference type="Proteomes" id="UP000032142"/>
    </source>
</evidence>
<keyword evidence="2" id="KW-1185">Reference proteome</keyword>
<evidence type="ECO:0000313" key="1">
    <source>
        <dbReference type="EMBL" id="KHG01546.1"/>
    </source>
</evidence>
<dbReference type="AlphaFoldDB" id="A0A0B0MRH1"/>
<organism evidence="1 2">
    <name type="scientific">Gossypium arboreum</name>
    <name type="common">Tree cotton</name>
    <name type="synonym">Gossypium nanking</name>
    <dbReference type="NCBI Taxonomy" id="29729"/>
    <lineage>
        <taxon>Eukaryota</taxon>
        <taxon>Viridiplantae</taxon>
        <taxon>Streptophyta</taxon>
        <taxon>Embryophyta</taxon>
        <taxon>Tracheophyta</taxon>
        <taxon>Spermatophyta</taxon>
        <taxon>Magnoliopsida</taxon>
        <taxon>eudicotyledons</taxon>
        <taxon>Gunneridae</taxon>
        <taxon>Pentapetalae</taxon>
        <taxon>rosids</taxon>
        <taxon>malvids</taxon>
        <taxon>Malvales</taxon>
        <taxon>Malvaceae</taxon>
        <taxon>Malvoideae</taxon>
        <taxon>Gossypium</taxon>
    </lineage>
</organism>
<reference evidence="2" key="1">
    <citation type="submission" date="2014-09" db="EMBL/GenBank/DDBJ databases">
        <authorList>
            <person name="Mudge J."/>
            <person name="Ramaraj T."/>
            <person name="Lindquist I.E."/>
            <person name="Bharti A.K."/>
            <person name="Sundararajan A."/>
            <person name="Cameron C.T."/>
            <person name="Woodward J.E."/>
            <person name="May G.D."/>
            <person name="Brubaker C."/>
            <person name="Broadhvest J."/>
            <person name="Wilkins T.A."/>
        </authorList>
    </citation>
    <scope>NUCLEOTIDE SEQUENCE</scope>
    <source>
        <strain evidence="2">cv. AKA8401</strain>
    </source>
</reference>